<feature type="domain" description="Myb-like" evidence="8">
    <location>
        <begin position="68"/>
        <end position="111"/>
    </location>
</feature>
<evidence type="ECO:0000256" key="2">
    <source>
        <dbReference type="ARBA" id="ARBA00022737"/>
    </source>
</evidence>
<evidence type="ECO:0000256" key="3">
    <source>
        <dbReference type="ARBA" id="ARBA00023015"/>
    </source>
</evidence>
<dbReference type="PROSITE" id="PS50090">
    <property type="entry name" value="MYB_LIKE"/>
    <property type="match status" value="2"/>
</dbReference>
<dbReference type="Proteomes" id="UP001630127">
    <property type="component" value="Unassembled WGS sequence"/>
</dbReference>
<keyword evidence="11" id="KW-1185">Reference proteome</keyword>
<feature type="domain" description="HTH myb-type" evidence="9">
    <location>
        <begin position="7"/>
        <end position="63"/>
    </location>
</feature>
<gene>
    <name evidence="10" type="ORF">ACH5RR_038737</name>
</gene>
<proteinExistence type="predicted"/>
<evidence type="ECO:0000256" key="6">
    <source>
        <dbReference type="ARBA" id="ARBA00023242"/>
    </source>
</evidence>
<dbReference type="PROSITE" id="PS51294">
    <property type="entry name" value="HTH_MYB"/>
    <property type="match status" value="2"/>
</dbReference>
<organism evidence="10 11">
    <name type="scientific">Cinchona calisaya</name>
    <dbReference type="NCBI Taxonomy" id="153742"/>
    <lineage>
        <taxon>Eukaryota</taxon>
        <taxon>Viridiplantae</taxon>
        <taxon>Streptophyta</taxon>
        <taxon>Embryophyta</taxon>
        <taxon>Tracheophyta</taxon>
        <taxon>Spermatophyta</taxon>
        <taxon>Magnoliopsida</taxon>
        <taxon>eudicotyledons</taxon>
        <taxon>Gunneridae</taxon>
        <taxon>Pentapetalae</taxon>
        <taxon>asterids</taxon>
        <taxon>lamiids</taxon>
        <taxon>Gentianales</taxon>
        <taxon>Rubiaceae</taxon>
        <taxon>Cinchonoideae</taxon>
        <taxon>Cinchoneae</taxon>
        <taxon>Cinchona</taxon>
    </lineage>
</organism>
<dbReference type="SMART" id="SM00717">
    <property type="entry name" value="SANT"/>
    <property type="match status" value="2"/>
</dbReference>
<dbReference type="InterPro" id="IPR001005">
    <property type="entry name" value="SANT/Myb"/>
</dbReference>
<dbReference type="Gene3D" id="1.10.10.60">
    <property type="entry name" value="Homeodomain-like"/>
    <property type="match status" value="2"/>
</dbReference>
<evidence type="ECO:0000256" key="7">
    <source>
        <dbReference type="SAM" id="MobiDB-lite"/>
    </source>
</evidence>
<dbReference type="PANTHER" id="PTHR47996:SF3">
    <property type="entry name" value="TRANSCRIPTION FACTOR DUO1"/>
    <property type="match status" value="1"/>
</dbReference>
<dbReference type="InterPro" id="IPR009057">
    <property type="entry name" value="Homeodomain-like_sf"/>
</dbReference>
<evidence type="ECO:0000256" key="5">
    <source>
        <dbReference type="ARBA" id="ARBA00023163"/>
    </source>
</evidence>
<sequence length="313" mass="35446">MERQRAQENIKKGPWTAEEDEILMNFVKENGSKDWSSIKSKGLLPRTGKSCRLRWVNKLQPNLKKGCKFSEEEERVVLELQATFGNKWAAIATYLPGRTDNDVKNFWSTRQKRLARILRASSQPNKEHKNKAKALLVDEVSPLQASTSSIYQVKKEASLQCHICSCFCTENANAITMLPPLVDEHTDPPQLCIQSSNNRPSTSFPIQNSLSTENIHKPAVSNLLPLMQENLDFGMQLGEPNFMDAFTKEEDLELGNMGRHNLGLSLEELEVTDQNFGGIVADYKDKMMTMPDNQFGDLSDDMLDNQFQSHPPK</sequence>
<dbReference type="EMBL" id="JBJUIK010000016">
    <property type="protein sequence ID" value="KAL3499644.1"/>
    <property type="molecule type" value="Genomic_DNA"/>
</dbReference>
<dbReference type="GO" id="GO:0005634">
    <property type="term" value="C:nucleus"/>
    <property type="evidence" value="ECO:0007669"/>
    <property type="project" value="UniProtKB-SubCell"/>
</dbReference>
<accession>A0ABD2XZM5</accession>
<dbReference type="InterPro" id="IPR053106">
    <property type="entry name" value="Plant_Male-Germline_Reg_TFs"/>
</dbReference>
<comment type="caution">
    <text evidence="10">The sequence shown here is derived from an EMBL/GenBank/DDBJ whole genome shotgun (WGS) entry which is preliminary data.</text>
</comment>
<feature type="domain" description="HTH myb-type" evidence="9">
    <location>
        <begin position="64"/>
        <end position="115"/>
    </location>
</feature>
<feature type="region of interest" description="Disordered" evidence="7">
    <location>
        <begin position="292"/>
        <end position="313"/>
    </location>
</feature>
<comment type="subcellular location">
    <subcellularLocation>
        <location evidence="1">Nucleus</location>
    </subcellularLocation>
</comment>
<protein>
    <submittedName>
        <fullName evidence="10">Uncharacterized protein</fullName>
    </submittedName>
</protein>
<evidence type="ECO:0000313" key="10">
    <source>
        <dbReference type="EMBL" id="KAL3499644.1"/>
    </source>
</evidence>
<dbReference type="GO" id="GO:0003677">
    <property type="term" value="F:DNA binding"/>
    <property type="evidence" value="ECO:0007669"/>
    <property type="project" value="UniProtKB-KW"/>
</dbReference>
<evidence type="ECO:0000256" key="1">
    <source>
        <dbReference type="ARBA" id="ARBA00004123"/>
    </source>
</evidence>
<dbReference type="CDD" id="cd00167">
    <property type="entry name" value="SANT"/>
    <property type="match status" value="1"/>
</dbReference>
<dbReference type="AlphaFoldDB" id="A0ABD2XZM5"/>
<keyword evidence="6" id="KW-0539">Nucleus</keyword>
<dbReference type="InterPro" id="IPR017930">
    <property type="entry name" value="Myb_dom"/>
</dbReference>
<keyword evidence="4" id="KW-0238">DNA-binding</keyword>
<feature type="domain" description="Myb-like" evidence="8">
    <location>
        <begin position="7"/>
        <end position="59"/>
    </location>
</feature>
<dbReference type="SUPFAM" id="SSF46689">
    <property type="entry name" value="Homeodomain-like"/>
    <property type="match status" value="1"/>
</dbReference>
<dbReference type="Pfam" id="PF00249">
    <property type="entry name" value="Myb_DNA-binding"/>
    <property type="match status" value="2"/>
</dbReference>
<name>A0ABD2XZM5_9GENT</name>
<dbReference type="FunFam" id="1.10.10.60:FF:000351">
    <property type="entry name" value="Transcription factor GAMYB"/>
    <property type="match status" value="1"/>
</dbReference>
<dbReference type="PANTHER" id="PTHR47996">
    <property type="entry name" value="TRANSCRIPTION FACTOR DUO1"/>
    <property type="match status" value="1"/>
</dbReference>
<keyword evidence="5" id="KW-0804">Transcription</keyword>
<dbReference type="FunFam" id="1.10.10.60:FF:000060">
    <property type="entry name" value="MYB transcription factor"/>
    <property type="match status" value="1"/>
</dbReference>
<evidence type="ECO:0000259" key="9">
    <source>
        <dbReference type="PROSITE" id="PS51294"/>
    </source>
</evidence>
<evidence type="ECO:0000313" key="11">
    <source>
        <dbReference type="Proteomes" id="UP001630127"/>
    </source>
</evidence>
<evidence type="ECO:0000259" key="8">
    <source>
        <dbReference type="PROSITE" id="PS50090"/>
    </source>
</evidence>
<evidence type="ECO:0000256" key="4">
    <source>
        <dbReference type="ARBA" id="ARBA00023125"/>
    </source>
</evidence>
<keyword evidence="3" id="KW-0805">Transcription regulation</keyword>
<reference evidence="10 11" key="1">
    <citation type="submission" date="2024-11" db="EMBL/GenBank/DDBJ databases">
        <title>A near-complete genome assembly of Cinchona calisaya.</title>
        <authorList>
            <person name="Lian D.C."/>
            <person name="Zhao X.W."/>
            <person name="Wei L."/>
        </authorList>
    </citation>
    <scope>NUCLEOTIDE SEQUENCE [LARGE SCALE GENOMIC DNA]</scope>
    <source>
        <tissue evidence="10">Nenye</tissue>
    </source>
</reference>
<keyword evidence="2" id="KW-0677">Repeat</keyword>